<accession>A0A5S3PC50</accession>
<feature type="chain" id="PRO_5024360843" evidence="2">
    <location>
        <begin position="20"/>
        <end position="135"/>
    </location>
</feature>
<dbReference type="RefSeq" id="WP_138616714.1">
    <property type="nucleotide sequence ID" value="NZ_VCAO01000002.1"/>
</dbReference>
<name>A0A5S3PC50_9SPHN</name>
<gene>
    <name evidence="3" type="ORF">FEV51_05340</name>
</gene>
<proteinExistence type="predicted"/>
<dbReference type="Proteomes" id="UP000309668">
    <property type="component" value="Unassembled WGS sequence"/>
</dbReference>
<evidence type="ECO:0000256" key="1">
    <source>
        <dbReference type="SAM" id="MobiDB-lite"/>
    </source>
</evidence>
<feature type="signal peptide" evidence="2">
    <location>
        <begin position="1"/>
        <end position="19"/>
    </location>
</feature>
<dbReference type="AlphaFoldDB" id="A0A5S3PC50"/>
<evidence type="ECO:0000313" key="4">
    <source>
        <dbReference type="Proteomes" id="UP000309668"/>
    </source>
</evidence>
<dbReference type="OrthoDB" id="7408034at2"/>
<dbReference type="EMBL" id="VCAO01000002">
    <property type="protein sequence ID" value="TMM48819.1"/>
    <property type="molecule type" value="Genomic_DNA"/>
</dbReference>
<reference evidence="3 4" key="1">
    <citation type="submission" date="2019-05" db="EMBL/GenBank/DDBJ databases">
        <title>Erythrobacter marisflavi sp. nov., isolated from isolated from water of an estuary environment.</title>
        <authorList>
            <person name="Yoon J.-H."/>
        </authorList>
    </citation>
    <scope>NUCLEOTIDE SEQUENCE [LARGE SCALE GENOMIC DNA]</scope>
    <source>
        <strain evidence="3 4">KEM-5</strain>
    </source>
</reference>
<sequence>MKYIVLVAALASLSACGGAATEEESSAAPAEMVVEEAPAMTAADGGPSTGTFEITNAKGEVSTEVLAADGTFTSTNAAGESKTGVWEQRSPNEFCAQDADETEMTCFAEAVGDDGVWTSTDPDDGEVSTVKRVAS</sequence>
<evidence type="ECO:0000256" key="2">
    <source>
        <dbReference type="SAM" id="SignalP"/>
    </source>
</evidence>
<protein>
    <submittedName>
        <fullName evidence="3">Uncharacterized protein</fullName>
    </submittedName>
</protein>
<keyword evidence="4" id="KW-1185">Reference proteome</keyword>
<dbReference type="PROSITE" id="PS51257">
    <property type="entry name" value="PROKAR_LIPOPROTEIN"/>
    <property type="match status" value="1"/>
</dbReference>
<evidence type="ECO:0000313" key="3">
    <source>
        <dbReference type="EMBL" id="TMM48819.1"/>
    </source>
</evidence>
<organism evidence="3 4">
    <name type="scientific">Qipengyuania marisflavi</name>
    <dbReference type="NCBI Taxonomy" id="2486356"/>
    <lineage>
        <taxon>Bacteria</taxon>
        <taxon>Pseudomonadati</taxon>
        <taxon>Pseudomonadota</taxon>
        <taxon>Alphaproteobacteria</taxon>
        <taxon>Sphingomonadales</taxon>
        <taxon>Erythrobacteraceae</taxon>
        <taxon>Qipengyuania</taxon>
    </lineage>
</organism>
<comment type="caution">
    <text evidence="3">The sequence shown here is derived from an EMBL/GenBank/DDBJ whole genome shotgun (WGS) entry which is preliminary data.</text>
</comment>
<keyword evidence="2" id="KW-0732">Signal</keyword>
<feature type="region of interest" description="Disordered" evidence="1">
    <location>
        <begin position="115"/>
        <end position="135"/>
    </location>
</feature>